<reference evidence="3" key="1">
    <citation type="journal article" date="2019" name="Int. J. Syst. Evol. Microbiol.">
        <title>The Global Catalogue of Microorganisms (GCM) 10K type strain sequencing project: providing services to taxonomists for standard genome sequencing and annotation.</title>
        <authorList>
            <consortium name="The Broad Institute Genomics Platform"/>
            <consortium name="The Broad Institute Genome Sequencing Center for Infectious Disease"/>
            <person name="Wu L."/>
            <person name="Ma J."/>
        </authorList>
    </citation>
    <scope>NUCLEOTIDE SEQUENCE [LARGE SCALE GENOMIC DNA]</scope>
    <source>
        <strain evidence="3">CGMCC 4.7397</strain>
    </source>
</reference>
<keyword evidence="1" id="KW-0472">Membrane</keyword>
<keyword evidence="3" id="KW-1185">Reference proteome</keyword>
<accession>A0ABW1I5V2</accession>
<dbReference type="Proteomes" id="UP001596119">
    <property type="component" value="Unassembled WGS sequence"/>
</dbReference>
<protein>
    <submittedName>
        <fullName evidence="2">Uncharacterized protein</fullName>
    </submittedName>
</protein>
<dbReference type="EMBL" id="JBHSQK010000026">
    <property type="protein sequence ID" value="MFC5949043.1"/>
    <property type="molecule type" value="Genomic_DNA"/>
</dbReference>
<evidence type="ECO:0000313" key="3">
    <source>
        <dbReference type="Proteomes" id="UP001596119"/>
    </source>
</evidence>
<organism evidence="2 3">
    <name type="scientific">Pseudonocardia lutea</name>
    <dbReference type="NCBI Taxonomy" id="2172015"/>
    <lineage>
        <taxon>Bacteria</taxon>
        <taxon>Bacillati</taxon>
        <taxon>Actinomycetota</taxon>
        <taxon>Actinomycetes</taxon>
        <taxon>Pseudonocardiales</taxon>
        <taxon>Pseudonocardiaceae</taxon>
        <taxon>Pseudonocardia</taxon>
    </lineage>
</organism>
<dbReference type="RefSeq" id="WP_379566124.1">
    <property type="nucleotide sequence ID" value="NZ_JBHSQK010000026.1"/>
</dbReference>
<comment type="caution">
    <text evidence="2">The sequence shown here is derived from an EMBL/GenBank/DDBJ whole genome shotgun (WGS) entry which is preliminary data.</text>
</comment>
<proteinExistence type="predicted"/>
<name>A0ABW1I5V2_9PSEU</name>
<evidence type="ECO:0000313" key="2">
    <source>
        <dbReference type="EMBL" id="MFC5949043.1"/>
    </source>
</evidence>
<gene>
    <name evidence="2" type="ORF">ACFQH9_12250</name>
</gene>
<sequence>MADPTWLGTISALSGTVLGGVIAAAAQSLRDRRTRRYEYETRWEKAFVDGVAEFLAVSDAEFRALRRLHQTSPEDDRWEGLRKRADDAVEEAERKSNIVSLLSGERTHPVRVASRTMREALREMQAAAHDGTVLSDDEVEDVRRRWIAAREDLLRLVQGIHLRHGRHPRVRAVQERLTGARSARRPGTDGRA</sequence>
<keyword evidence="1" id="KW-1133">Transmembrane helix</keyword>
<keyword evidence="1" id="KW-0812">Transmembrane</keyword>
<feature type="transmembrane region" description="Helical" evidence="1">
    <location>
        <begin position="6"/>
        <end position="26"/>
    </location>
</feature>
<evidence type="ECO:0000256" key="1">
    <source>
        <dbReference type="SAM" id="Phobius"/>
    </source>
</evidence>